<proteinExistence type="predicted"/>
<evidence type="ECO:0000313" key="1">
    <source>
        <dbReference type="EMBL" id="CAG8455949.1"/>
    </source>
</evidence>
<organism evidence="1 2">
    <name type="scientific">Acaulospora colombiana</name>
    <dbReference type="NCBI Taxonomy" id="27376"/>
    <lineage>
        <taxon>Eukaryota</taxon>
        <taxon>Fungi</taxon>
        <taxon>Fungi incertae sedis</taxon>
        <taxon>Mucoromycota</taxon>
        <taxon>Glomeromycotina</taxon>
        <taxon>Glomeromycetes</taxon>
        <taxon>Diversisporales</taxon>
        <taxon>Acaulosporaceae</taxon>
        <taxon>Acaulospora</taxon>
    </lineage>
</organism>
<evidence type="ECO:0000313" key="2">
    <source>
        <dbReference type="Proteomes" id="UP000789525"/>
    </source>
</evidence>
<accession>A0ACA9K6Y5</accession>
<dbReference type="Proteomes" id="UP000789525">
    <property type="component" value="Unassembled WGS sequence"/>
</dbReference>
<gene>
    <name evidence="1" type="ORF">ACOLOM_LOCUS960</name>
</gene>
<keyword evidence="2" id="KW-1185">Reference proteome</keyword>
<comment type="caution">
    <text evidence="1">The sequence shown here is derived from an EMBL/GenBank/DDBJ whole genome shotgun (WGS) entry which is preliminary data.</text>
</comment>
<name>A0ACA9K6Y5_9GLOM</name>
<sequence>MSASEIKDYPLNNFRVFEEIASLSCVQLNIIFFWMVCAEQNYPKILKI</sequence>
<protein>
    <submittedName>
        <fullName evidence="1">4520_t:CDS:1</fullName>
    </submittedName>
</protein>
<reference evidence="1" key="1">
    <citation type="submission" date="2021-06" db="EMBL/GenBank/DDBJ databases">
        <authorList>
            <person name="Kallberg Y."/>
            <person name="Tangrot J."/>
            <person name="Rosling A."/>
        </authorList>
    </citation>
    <scope>NUCLEOTIDE SEQUENCE</scope>
    <source>
        <strain evidence="1">CL356</strain>
    </source>
</reference>
<dbReference type="EMBL" id="CAJVPT010001061">
    <property type="protein sequence ID" value="CAG8455949.1"/>
    <property type="molecule type" value="Genomic_DNA"/>
</dbReference>